<accession>A0ABR8PWD4</accession>
<dbReference type="EMBL" id="JACSRA010000024">
    <property type="protein sequence ID" value="MBD7912465.1"/>
    <property type="molecule type" value="Genomic_DNA"/>
</dbReference>
<sequence>MEDEIKFRSEDFKSYDRKEIALAIRNSNYDNEIVCSLLDEEILSDCTSCSLKKICSDIDKISKSFKERTSTVVKSFQFE</sequence>
<keyword evidence="2" id="KW-1185">Reference proteome</keyword>
<evidence type="ECO:0000313" key="1">
    <source>
        <dbReference type="EMBL" id="MBD7912465.1"/>
    </source>
</evidence>
<evidence type="ECO:0000313" key="2">
    <source>
        <dbReference type="Proteomes" id="UP000627781"/>
    </source>
</evidence>
<reference evidence="1 2" key="1">
    <citation type="submission" date="2020-08" db="EMBL/GenBank/DDBJ databases">
        <title>A Genomic Blueprint of the Chicken Gut Microbiome.</title>
        <authorList>
            <person name="Gilroy R."/>
            <person name="Ravi A."/>
            <person name="Getino M."/>
            <person name="Pursley I."/>
            <person name="Horton D.L."/>
            <person name="Alikhan N.-F."/>
            <person name="Baker D."/>
            <person name="Gharbi K."/>
            <person name="Hall N."/>
            <person name="Watson M."/>
            <person name="Adriaenssens E.M."/>
            <person name="Foster-Nyarko E."/>
            <person name="Jarju S."/>
            <person name="Secka A."/>
            <person name="Antonio M."/>
            <person name="Oren A."/>
            <person name="Chaudhuri R."/>
            <person name="La Ragione R.M."/>
            <person name="Hildebrand F."/>
            <person name="Pallen M.J."/>
        </authorList>
    </citation>
    <scope>NUCLEOTIDE SEQUENCE [LARGE SCALE GENOMIC DNA]</scope>
    <source>
        <strain evidence="1 2">Sa3CVN1</strain>
    </source>
</reference>
<organism evidence="1 2">
    <name type="scientific">Clostridium cibarium</name>
    <dbReference type="NCBI Taxonomy" id="2762247"/>
    <lineage>
        <taxon>Bacteria</taxon>
        <taxon>Bacillati</taxon>
        <taxon>Bacillota</taxon>
        <taxon>Clostridia</taxon>
        <taxon>Eubacteriales</taxon>
        <taxon>Clostridiaceae</taxon>
        <taxon>Clostridium</taxon>
    </lineage>
</organism>
<gene>
    <name evidence="1" type="ORF">H9661_13965</name>
</gene>
<dbReference type="RefSeq" id="WP_191769426.1">
    <property type="nucleotide sequence ID" value="NZ_JACSRA010000024.1"/>
</dbReference>
<name>A0ABR8PWD4_9CLOT</name>
<proteinExistence type="predicted"/>
<dbReference type="Proteomes" id="UP000627781">
    <property type="component" value="Unassembled WGS sequence"/>
</dbReference>
<protein>
    <submittedName>
        <fullName evidence="1">Uncharacterized protein</fullName>
    </submittedName>
</protein>
<comment type="caution">
    <text evidence="1">The sequence shown here is derived from an EMBL/GenBank/DDBJ whole genome shotgun (WGS) entry which is preliminary data.</text>
</comment>